<evidence type="ECO:0000256" key="3">
    <source>
        <dbReference type="SAM" id="SignalP"/>
    </source>
</evidence>
<keyword evidence="3" id="KW-0732">Signal</keyword>
<dbReference type="EMBL" id="JABFJV010000231">
    <property type="protein sequence ID" value="NOK37510.1"/>
    <property type="molecule type" value="Genomic_DNA"/>
</dbReference>
<dbReference type="OrthoDB" id="7319459at2"/>
<dbReference type="PANTHER" id="PTHR43649:SF12">
    <property type="entry name" value="DIACETYLCHITOBIOSE BINDING PROTEIN DASA"/>
    <property type="match status" value="1"/>
</dbReference>
<sequence length="440" mass="48185">MKMKTLLPALLLAAMLGPTAARARTEITLFRFFGGCSDAYANVTDVSKAVGECGIVQVLTNKFNAENTDGITVKTQSVEWGVYYDRLSANVAGRTPPDIAVMHRSVLPNYQVRNLLLPLSKDFAAVGIDVADFVPAAREGVTANGEVWALPFDLHALLWHVNADLFIRAGLVDEKGQPKLPRSPAELMQHAATMKAKTGKSYFAIPSGADPMPSWQYLSWVWQQGGNIVDAEKKEALLESKESREALRLLDALYAAGFANPQHDYAAAQQAFLAGEAAVLVNGTWGVDTYAAQAATGKSGLKNYVVRDMPSLYGREAVWSDSHTWVMPKQPKPDAAKQKAALTFLKFLNDNSLQWARTGHLPVRVSVLQSAQMRALPHRAEYTRTATIATALPPIQYQRALGDLLVNELNSTWLVQKDADKALADSQRAAASILRRSRRR</sequence>
<dbReference type="Proteomes" id="UP000563426">
    <property type="component" value="Unassembled WGS sequence"/>
</dbReference>
<comment type="similarity">
    <text evidence="2">Belongs to the bacterial solute-binding protein 1 family.</text>
</comment>
<dbReference type="SUPFAM" id="SSF53850">
    <property type="entry name" value="Periplasmic binding protein-like II"/>
    <property type="match status" value="1"/>
</dbReference>
<gene>
    <name evidence="4" type="ORF">HMI49_30370</name>
</gene>
<name>A0A3A8HQL0_9BACT</name>
<feature type="signal peptide" evidence="3">
    <location>
        <begin position="1"/>
        <end position="23"/>
    </location>
</feature>
<comment type="subcellular location">
    <subcellularLocation>
        <location evidence="1">Periplasm</location>
    </subcellularLocation>
</comment>
<evidence type="ECO:0000256" key="2">
    <source>
        <dbReference type="ARBA" id="ARBA00008520"/>
    </source>
</evidence>
<evidence type="ECO:0000313" key="4">
    <source>
        <dbReference type="EMBL" id="NOK37510.1"/>
    </source>
</evidence>
<dbReference type="AlphaFoldDB" id="A0A3A8HQL0"/>
<evidence type="ECO:0000256" key="1">
    <source>
        <dbReference type="ARBA" id="ARBA00004418"/>
    </source>
</evidence>
<evidence type="ECO:0000313" key="5">
    <source>
        <dbReference type="Proteomes" id="UP000563426"/>
    </source>
</evidence>
<comment type="caution">
    <text evidence="4">The sequence shown here is derived from an EMBL/GenBank/DDBJ whole genome shotgun (WGS) entry which is preliminary data.</text>
</comment>
<dbReference type="GO" id="GO:0042597">
    <property type="term" value="C:periplasmic space"/>
    <property type="evidence" value="ECO:0007669"/>
    <property type="project" value="UniProtKB-SubCell"/>
</dbReference>
<feature type="chain" id="PRO_5044075954" evidence="3">
    <location>
        <begin position="24"/>
        <end position="440"/>
    </location>
</feature>
<dbReference type="PANTHER" id="PTHR43649">
    <property type="entry name" value="ARABINOSE-BINDING PROTEIN-RELATED"/>
    <property type="match status" value="1"/>
</dbReference>
<accession>A0A3A8HQL0</accession>
<dbReference type="InterPro" id="IPR050490">
    <property type="entry name" value="Bact_solute-bd_prot1"/>
</dbReference>
<proteinExistence type="inferred from homology"/>
<dbReference type="InterPro" id="IPR006059">
    <property type="entry name" value="SBP"/>
</dbReference>
<reference evidence="4 5" key="1">
    <citation type="submission" date="2020-05" db="EMBL/GenBank/DDBJ databases">
        <authorList>
            <person name="Whitworth D."/>
        </authorList>
    </citation>
    <scope>NUCLEOTIDE SEQUENCE [LARGE SCALE GENOMIC DNA]</scope>
    <source>
        <strain evidence="4 5">AB043B</strain>
    </source>
</reference>
<dbReference type="Pfam" id="PF13416">
    <property type="entry name" value="SBP_bac_8"/>
    <property type="match status" value="1"/>
</dbReference>
<dbReference type="RefSeq" id="WP_120527983.1">
    <property type="nucleotide sequence ID" value="NZ_JABFJV010000231.1"/>
</dbReference>
<keyword evidence="5" id="KW-1185">Reference proteome</keyword>
<organism evidence="4 5">
    <name type="scientific">Corallococcus exercitus</name>
    <dbReference type="NCBI Taxonomy" id="2316736"/>
    <lineage>
        <taxon>Bacteria</taxon>
        <taxon>Pseudomonadati</taxon>
        <taxon>Myxococcota</taxon>
        <taxon>Myxococcia</taxon>
        <taxon>Myxococcales</taxon>
        <taxon>Cystobacterineae</taxon>
        <taxon>Myxococcaceae</taxon>
        <taxon>Corallococcus</taxon>
    </lineage>
</organism>
<protein>
    <submittedName>
        <fullName evidence="4">Extracellular solute-binding protein</fullName>
    </submittedName>
</protein>
<dbReference type="Gene3D" id="3.40.190.10">
    <property type="entry name" value="Periplasmic binding protein-like II"/>
    <property type="match status" value="2"/>
</dbReference>